<evidence type="ECO:0000256" key="4">
    <source>
        <dbReference type="ARBA" id="ARBA00023002"/>
    </source>
</evidence>
<dbReference type="PRINTS" id="PR00411">
    <property type="entry name" value="PNDRDTASEI"/>
</dbReference>
<comment type="caution">
    <text evidence="7">The sequence shown here is derived from an EMBL/GenBank/DDBJ whole genome shotgun (WGS) entry which is preliminary data.</text>
</comment>
<evidence type="ECO:0000256" key="3">
    <source>
        <dbReference type="ARBA" id="ARBA00022827"/>
    </source>
</evidence>
<dbReference type="Gene3D" id="3.50.50.60">
    <property type="entry name" value="FAD/NAD(P)-binding domain"/>
    <property type="match status" value="2"/>
</dbReference>
<feature type="domain" description="Reductase C-terminal" evidence="6">
    <location>
        <begin position="323"/>
        <end position="407"/>
    </location>
</feature>
<dbReference type="InterPro" id="IPR016156">
    <property type="entry name" value="FAD/NAD-linked_Rdtase_dimer_sf"/>
</dbReference>
<dbReference type="InterPro" id="IPR023753">
    <property type="entry name" value="FAD/NAD-binding_dom"/>
</dbReference>
<keyword evidence="8" id="KW-1185">Reference proteome</keyword>
<reference evidence="7 8" key="1">
    <citation type="submission" date="2020-06" db="EMBL/GenBank/DDBJ databases">
        <title>Sphingomonas hominis sp. nov., a member of the Sphingomonas, isolated from the hair of a 22-year-old girl.</title>
        <authorList>
            <person name="Zhang D.-F."/>
            <person name="Cui X.-W."/>
        </authorList>
    </citation>
    <scope>NUCLEOTIDE SEQUENCE [LARGE SCALE GENOMIC DNA]</scope>
    <source>
        <strain evidence="7 8">HHU CXW</strain>
    </source>
</reference>
<dbReference type="PANTHER" id="PTHR43557:SF2">
    <property type="entry name" value="RIESKE DOMAIN-CONTAINING PROTEIN-RELATED"/>
    <property type="match status" value="1"/>
</dbReference>
<keyword evidence="2" id="KW-0285">Flavoprotein</keyword>
<evidence type="ECO:0000259" key="5">
    <source>
        <dbReference type="Pfam" id="PF07992"/>
    </source>
</evidence>
<sequence>MQRYDVVVVGAGHGGAQVAIALRQAKFEGSILLIGDEPELPYERPPLSKDYLAGDKPFERILIRPERFWQDRDVVMTLGTRVTAVDPVARQVTADDGRVFGYGHLVWATGGSPRRLTCAGHDLSGVHTVRTRADADRMISELPSVTQAVVVGGGYIGLEAAAVLAQFGKRVVVLEAQDRVLARVAGEPLSGFYEAEHRVHGVDVRLGAQVDCILGDSGRAKAVRLADGEEIAADMVIVGIGITPAVAPLLEAGAAGGNGVRVDAECRTNLPDVFAIGDCALHANDFADGAMIRLESVQNANDQASVVAKVIAGQPARYHAVPWFWSNQYDLKLQTIGLSTGFDEAVLRGDPAARSFSIVYLRAGRVVALDCVNAVKDYVQGRKLVETGAKIASAALADVAVPLKELA</sequence>
<dbReference type="Pfam" id="PF14759">
    <property type="entry name" value="Reductase_C"/>
    <property type="match status" value="1"/>
</dbReference>
<dbReference type="RefSeq" id="WP_174192987.1">
    <property type="nucleotide sequence ID" value="NZ_JABULH010000002.1"/>
</dbReference>
<dbReference type="Pfam" id="PF07992">
    <property type="entry name" value="Pyr_redox_2"/>
    <property type="match status" value="1"/>
</dbReference>
<organism evidence="7 8">
    <name type="scientific">Sphingomonas hominis</name>
    <dbReference type="NCBI Taxonomy" id="2741495"/>
    <lineage>
        <taxon>Bacteria</taxon>
        <taxon>Pseudomonadati</taxon>
        <taxon>Pseudomonadota</taxon>
        <taxon>Alphaproteobacteria</taxon>
        <taxon>Sphingomonadales</taxon>
        <taxon>Sphingomonadaceae</taxon>
        <taxon>Sphingomonas</taxon>
    </lineage>
</organism>
<evidence type="ECO:0000256" key="2">
    <source>
        <dbReference type="ARBA" id="ARBA00022630"/>
    </source>
</evidence>
<proteinExistence type="predicted"/>
<evidence type="ECO:0000313" key="8">
    <source>
        <dbReference type="Proteomes" id="UP000621447"/>
    </source>
</evidence>
<dbReference type="SUPFAM" id="SSF51905">
    <property type="entry name" value="FAD/NAD(P)-binding domain"/>
    <property type="match status" value="2"/>
</dbReference>
<dbReference type="Proteomes" id="UP000621447">
    <property type="component" value="Unassembled WGS sequence"/>
</dbReference>
<dbReference type="SUPFAM" id="SSF55424">
    <property type="entry name" value="FAD/NAD-linked reductases, dimerisation (C-terminal) domain"/>
    <property type="match status" value="1"/>
</dbReference>
<evidence type="ECO:0000313" key="7">
    <source>
        <dbReference type="EMBL" id="NTS64690.1"/>
    </source>
</evidence>
<dbReference type="InterPro" id="IPR036188">
    <property type="entry name" value="FAD/NAD-bd_sf"/>
</dbReference>
<dbReference type="PRINTS" id="PR00368">
    <property type="entry name" value="FADPNR"/>
</dbReference>
<feature type="domain" description="FAD/NAD(P)-binding" evidence="5">
    <location>
        <begin position="4"/>
        <end position="304"/>
    </location>
</feature>
<evidence type="ECO:0000259" key="6">
    <source>
        <dbReference type="Pfam" id="PF14759"/>
    </source>
</evidence>
<dbReference type="Gene3D" id="3.30.390.30">
    <property type="match status" value="1"/>
</dbReference>
<keyword evidence="4" id="KW-0560">Oxidoreductase</keyword>
<dbReference type="InterPro" id="IPR028202">
    <property type="entry name" value="Reductase_C"/>
</dbReference>
<dbReference type="PANTHER" id="PTHR43557">
    <property type="entry name" value="APOPTOSIS-INDUCING FACTOR 1"/>
    <property type="match status" value="1"/>
</dbReference>
<gene>
    <name evidence="7" type="ORF">HRV97_05920</name>
</gene>
<dbReference type="InterPro" id="IPR050446">
    <property type="entry name" value="FAD-oxidoreductase/Apoptosis"/>
</dbReference>
<evidence type="ECO:0000256" key="1">
    <source>
        <dbReference type="ARBA" id="ARBA00001974"/>
    </source>
</evidence>
<protein>
    <submittedName>
        <fullName evidence="7">FAD-dependent oxidoreductase</fullName>
    </submittedName>
</protein>
<accession>A0ABX2JLH5</accession>
<keyword evidence="3" id="KW-0274">FAD</keyword>
<dbReference type="EMBL" id="JABULH010000002">
    <property type="protein sequence ID" value="NTS64690.1"/>
    <property type="molecule type" value="Genomic_DNA"/>
</dbReference>
<comment type="cofactor">
    <cofactor evidence="1">
        <name>FAD</name>
        <dbReference type="ChEBI" id="CHEBI:57692"/>
    </cofactor>
</comment>
<name>A0ABX2JLH5_9SPHN</name>